<feature type="region of interest" description="Disordered" evidence="4">
    <location>
        <begin position="1"/>
        <end position="25"/>
    </location>
</feature>
<dbReference type="AlphaFoldDB" id="G3H8F0"/>
<dbReference type="InterPro" id="IPR013806">
    <property type="entry name" value="Kringle-like"/>
</dbReference>
<reference evidence="7" key="1">
    <citation type="journal article" date="2011" name="Nat. Biotechnol.">
        <title>The genomic sequence of the Chinese hamster ovary (CHO)-K1 cell line.</title>
        <authorList>
            <person name="Xu X."/>
            <person name="Nagarajan H."/>
            <person name="Lewis N.E."/>
            <person name="Pan S."/>
            <person name="Cai Z."/>
            <person name="Liu X."/>
            <person name="Chen W."/>
            <person name="Xie M."/>
            <person name="Wang W."/>
            <person name="Hammond S."/>
            <person name="Andersen M.R."/>
            <person name="Neff N."/>
            <person name="Passarelli B."/>
            <person name="Koh W."/>
            <person name="Fan H.C."/>
            <person name="Wang J."/>
            <person name="Gui Y."/>
            <person name="Lee K.H."/>
            <person name="Betenbaugh M.J."/>
            <person name="Quake S.R."/>
            <person name="Famili I."/>
            <person name="Palsson B.O."/>
            <person name="Wang J."/>
        </authorList>
    </citation>
    <scope>NUCLEOTIDE SEQUENCE [LARGE SCALE GENOMIC DNA]</scope>
    <source>
        <strain evidence="7">CHO K1 cell line</strain>
    </source>
</reference>
<sequence length="93" mass="10482">MRREQSLPSEYQTPSTGKRSSNFSFLAGPNLPLITKGSKSHQRNKGKILNCFHGKGEDYRGTTNTTSAGVPCQRWDAQSPHQHRFVPEKYSCK</sequence>
<dbReference type="GO" id="GO:0005615">
    <property type="term" value="C:extracellular space"/>
    <property type="evidence" value="ECO:0007669"/>
    <property type="project" value="TreeGrafter"/>
</dbReference>
<keyword evidence="2" id="KW-1015">Disulfide bond</keyword>
<dbReference type="SMART" id="SM00130">
    <property type="entry name" value="KR"/>
    <property type="match status" value="1"/>
</dbReference>
<gene>
    <name evidence="6" type="ORF">I79_006650</name>
</gene>
<accession>G3H8F0</accession>
<name>G3H8F0_CRIGR</name>
<evidence type="ECO:0000313" key="6">
    <source>
        <dbReference type="EMBL" id="EGW08932.1"/>
    </source>
</evidence>
<keyword evidence="1 3" id="KW-0420">Kringle</keyword>
<comment type="caution">
    <text evidence="3">Lacks conserved residue(s) required for the propagation of feature annotation.</text>
</comment>
<dbReference type="SUPFAM" id="SSF57440">
    <property type="entry name" value="Kringle-like"/>
    <property type="match status" value="1"/>
</dbReference>
<feature type="compositionally biased region" description="Polar residues" evidence="4">
    <location>
        <begin position="1"/>
        <end position="24"/>
    </location>
</feature>
<dbReference type="Gene3D" id="2.40.20.10">
    <property type="entry name" value="Plasminogen Kringle 4"/>
    <property type="match status" value="1"/>
</dbReference>
<dbReference type="Proteomes" id="UP000001075">
    <property type="component" value="Unassembled WGS sequence"/>
</dbReference>
<evidence type="ECO:0000313" key="7">
    <source>
        <dbReference type="Proteomes" id="UP000001075"/>
    </source>
</evidence>
<dbReference type="InterPro" id="IPR000001">
    <property type="entry name" value="Kringle"/>
</dbReference>
<dbReference type="EMBL" id="JH000209">
    <property type="protein sequence ID" value="EGW08932.1"/>
    <property type="molecule type" value="Genomic_DNA"/>
</dbReference>
<evidence type="ECO:0000256" key="4">
    <source>
        <dbReference type="SAM" id="MobiDB-lite"/>
    </source>
</evidence>
<dbReference type="STRING" id="10029.G3H8F0"/>
<dbReference type="GO" id="GO:0030971">
    <property type="term" value="F:receptor tyrosine kinase binding"/>
    <property type="evidence" value="ECO:0007669"/>
    <property type="project" value="TreeGrafter"/>
</dbReference>
<organism evidence="6 7">
    <name type="scientific">Cricetulus griseus</name>
    <name type="common">Chinese hamster</name>
    <name type="synonym">Cricetulus barabensis griseus</name>
    <dbReference type="NCBI Taxonomy" id="10029"/>
    <lineage>
        <taxon>Eukaryota</taxon>
        <taxon>Metazoa</taxon>
        <taxon>Chordata</taxon>
        <taxon>Craniata</taxon>
        <taxon>Vertebrata</taxon>
        <taxon>Euteleostomi</taxon>
        <taxon>Mammalia</taxon>
        <taxon>Eutheria</taxon>
        <taxon>Euarchontoglires</taxon>
        <taxon>Glires</taxon>
        <taxon>Rodentia</taxon>
        <taxon>Myomorpha</taxon>
        <taxon>Muroidea</taxon>
        <taxon>Cricetidae</taxon>
        <taxon>Cricetinae</taxon>
        <taxon>Cricetulus</taxon>
    </lineage>
</organism>
<evidence type="ECO:0000256" key="3">
    <source>
        <dbReference type="PROSITE-ProRule" id="PRU00121"/>
    </source>
</evidence>
<proteinExistence type="predicted"/>
<dbReference type="InterPro" id="IPR050759">
    <property type="entry name" value="Serine_protease_kringle"/>
</dbReference>
<protein>
    <submittedName>
        <fullName evidence="6">Hepatocyte growth factor-like protein</fullName>
    </submittedName>
</protein>
<dbReference type="Pfam" id="PF00051">
    <property type="entry name" value="Kringle"/>
    <property type="match status" value="1"/>
</dbReference>
<evidence type="ECO:0000256" key="1">
    <source>
        <dbReference type="ARBA" id="ARBA00022572"/>
    </source>
</evidence>
<evidence type="ECO:0000256" key="2">
    <source>
        <dbReference type="ARBA" id="ARBA00023157"/>
    </source>
</evidence>
<dbReference type="PRINTS" id="PR00018">
    <property type="entry name" value="KRINGLE"/>
</dbReference>
<evidence type="ECO:0000259" key="5">
    <source>
        <dbReference type="PROSITE" id="PS50070"/>
    </source>
</evidence>
<dbReference type="PANTHER" id="PTHR24261:SF12">
    <property type="entry name" value="HEPATOCYTE GROWTH FACTOR-LIKE PROTEIN-RELATED"/>
    <property type="match status" value="1"/>
</dbReference>
<dbReference type="PROSITE" id="PS50070">
    <property type="entry name" value="KRINGLE_2"/>
    <property type="match status" value="1"/>
</dbReference>
<dbReference type="InterPro" id="IPR038178">
    <property type="entry name" value="Kringle_sf"/>
</dbReference>
<dbReference type="InParanoid" id="G3H8F0"/>
<feature type="domain" description="Kringle" evidence="5">
    <location>
        <begin position="50"/>
        <end position="93"/>
    </location>
</feature>
<dbReference type="PANTHER" id="PTHR24261">
    <property type="entry name" value="PLASMINOGEN-RELATED"/>
    <property type="match status" value="1"/>
</dbReference>
<dbReference type="GO" id="GO:0046425">
    <property type="term" value="P:regulation of receptor signaling pathway via JAK-STAT"/>
    <property type="evidence" value="ECO:0007669"/>
    <property type="project" value="TreeGrafter"/>
</dbReference>